<dbReference type="InterPro" id="IPR005345">
    <property type="entry name" value="PHF5"/>
</dbReference>
<comment type="caution">
    <text evidence="2">The sequence shown here is derived from an EMBL/GenBank/DDBJ whole genome shotgun (WGS) entry which is preliminary data.</text>
</comment>
<dbReference type="PANTHER" id="PTHR13120">
    <property type="entry name" value="PHD FINGER-LIKE DOMAIN-CONTAINING PROTEIN 5A"/>
    <property type="match status" value="1"/>
</dbReference>
<name>A0A8H2X042_9AGAM</name>
<reference evidence="2" key="1">
    <citation type="submission" date="2021-01" db="EMBL/GenBank/DDBJ databases">
        <authorList>
            <person name="Kaushik A."/>
        </authorList>
    </citation>
    <scope>NUCLEOTIDE SEQUENCE</scope>
    <source>
        <strain evidence="2">AG4-RS23</strain>
    </source>
</reference>
<accession>A0A8H2X042</accession>
<dbReference type="Proteomes" id="UP000663861">
    <property type="component" value="Unassembled WGS sequence"/>
</dbReference>
<dbReference type="GO" id="GO:0000398">
    <property type="term" value="P:mRNA splicing, via spliceosome"/>
    <property type="evidence" value="ECO:0007669"/>
    <property type="project" value="InterPro"/>
</dbReference>
<dbReference type="Pfam" id="PF03660">
    <property type="entry name" value="PHF5"/>
    <property type="match status" value="1"/>
</dbReference>
<sequence>SRMKLKTGVFLMAWFRKQIRLISGTRGVSLPTTTTTTKRVMSKHHPDLIMCRRQTGIAIGRLCEKCDGKWQVINKNIIARNSRQSTYDFSPAAQFATLTFDLRPLYASVTSVILARTAAGVLFAGPQEFPMRTTAPNVRGSRKIVMAAPRLSTWAPAERTSSMRGVV</sequence>
<comment type="similarity">
    <text evidence="1">Belongs to the PHF5 family.</text>
</comment>
<gene>
    <name evidence="2" type="ORF">RDB_LOCUS3604</name>
</gene>
<organism evidence="2 3">
    <name type="scientific">Rhizoctonia solani</name>
    <dbReference type="NCBI Taxonomy" id="456999"/>
    <lineage>
        <taxon>Eukaryota</taxon>
        <taxon>Fungi</taxon>
        <taxon>Dikarya</taxon>
        <taxon>Basidiomycota</taxon>
        <taxon>Agaricomycotina</taxon>
        <taxon>Agaricomycetes</taxon>
        <taxon>Cantharellales</taxon>
        <taxon>Ceratobasidiaceae</taxon>
        <taxon>Rhizoctonia</taxon>
    </lineage>
</organism>
<dbReference type="AlphaFoldDB" id="A0A8H2X042"/>
<protein>
    <submittedName>
        <fullName evidence="2">Uncharacterized protein</fullName>
    </submittedName>
</protein>
<evidence type="ECO:0000313" key="2">
    <source>
        <dbReference type="EMBL" id="CAE6412854.1"/>
    </source>
</evidence>
<dbReference type="EMBL" id="CAJMWY010000058">
    <property type="protein sequence ID" value="CAE6412854.1"/>
    <property type="molecule type" value="Genomic_DNA"/>
</dbReference>
<evidence type="ECO:0000313" key="3">
    <source>
        <dbReference type="Proteomes" id="UP000663861"/>
    </source>
</evidence>
<evidence type="ECO:0000256" key="1">
    <source>
        <dbReference type="ARBA" id="ARBA00008626"/>
    </source>
</evidence>
<proteinExistence type="inferred from homology"/>
<feature type="non-terminal residue" evidence="2">
    <location>
        <position position="1"/>
    </location>
</feature>